<keyword evidence="1" id="KW-0812">Transmembrane</keyword>
<organism evidence="2 3">
    <name type="scientific">Halovenus carboxidivorans</name>
    <dbReference type="NCBI Taxonomy" id="2692199"/>
    <lineage>
        <taxon>Archaea</taxon>
        <taxon>Methanobacteriati</taxon>
        <taxon>Methanobacteriota</taxon>
        <taxon>Stenosarchaea group</taxon>
        <taxon>Halobacteria</taxon>
        <taxon>Halobacteriales</taxon>
        <taxon>Haloarculaceae</taxon>
        <taxon>Halovenus</taxon>
    </lineage>
</organism>
<dbReference type="EMBL" id="WUUT01000003">
    <property type="protein sequence ID" value="MXR52016.1"/>
    <property type="molecule type" value="Genomic_DNA"/>
</dbReference>
<keyword evidence="1" id="KW-1133">Transmembrane helix</keyword>
<keyword evidence="1" id="KW-0472">Membrane</keyword>
<dbReference type="RefSeq" id="WP_159764136.1">
    <property type="nucleotide sequence ID" value="NZ_WUUT01000003.1"/>
</dbReference>
<feature type="transmembrane region" description="Helical" evidence="1">
    <location>
        <begin position="12"/>
        <end position="30"/>
    </location>
</feature>
<dbReference type="InterPro" id="IPR007404">
    <property type="entry name" value="YdjM-like"/>
</dbReference>
<proteinExistence type="predicted"/>
<accession>A0A6B0T730</accession>
<feature type="transmembrane region" description="Helical" evidence="1">
    <location>
        <begin position="68"/>
        <end position="91"/>
    </location>
</feature>
<feature type="transmembrane region" description="Helical" evidence="1">
    <location>
        <begin position="173"/>
        <end position="192"/>
    </location>
</feature>
<dbReference type="Proteomes" id="UP000466535">
    <property type="component" value="Unassembled WGS sequence"/>
</dbReference>
<keyword evidence="3" id="KW-1185">Reference proteome</keyword>
<feature type="transmembrane region" description="Helical" evidence="1">
    <location>
        <begin position="36"/>
        <end position="56"/>
    </location>
</feature>
<reference evidence="2 3" key="1">
    <citation type="submission" date="2019-12" db="EMBL/GenBank/DDBJ databases">
        <title>Isolation and characterization of three novel carbon monoxide-oxidizing members of Halobacteria from salione crusts and soils.</title>
        <authorList>
            <person name="Myers M.R."/>
            <person name="King G.M."/>
        </authorList>
    </citation>
    <scope>NUCLEOTIDE SEQUENCE [LARGE SCALE GENOMIC DNA]</scope>
    <source>
        <strain evidence="2 3">WSH3</strain>
    </source>
</reference>
<evidence type="ECO:0000313" key="2">
    <source>
        <dbReference type="EMBL" id="MXR52016.1"/>
    </source>
</evidence>
<sequence>MPNYPTHARWGRIGAAAMGSAVAAAVYFLFLSAALAFAAGLGAAAATFVGSIYPDIDHHTSKPRQKAVRWFQGLVVLGIASLAGLSWPQLVDGIETASTTAGLDLPVPPEVVGAVSVVLVAAVATSLVDPVIGLVTNRHRGWTHSVPINAVLMALLLGGLWLLLGGLSFERRVTALVVTGTFYVGTLIHLGLDGEIP</sequence>
<name>A0A6B0T730_9EURY</name>
<dbReference type="AlphaFoldDB" id="A0A6B0T730"/>
<protein>
    <submittedName>
        <fullName evidence="2">Uncharacterized protein</fullName>
    </submittedName>
</protein>
<feature type="transmembrane region" description="Helical" evidence="1">
    <location>
        <begin position="111"/>
        <end position="134"/>
    </location>
</feature>
<gene>
    <name evidence="2" type="ORF">GRX03_10445</name>
</gene>
<evidence type="ECO:0000313" key="3">
    <source>
        <dbReference type="Proteomes" id="UP000466535"/>
    </source>
</evidence>
<evidence type="ECO:0000256" key="1">
    <source>
        <dbReference type="SAM" id="Phobius"/>
    </source>
</evidence>
<feature type="transmembrane region" description="Helical" evidence="1">
    <location>
        <begin position="146"/>
        <end position="167"/>
    </location>
</feature>
<dbReference type="OrthoDB" id="351313at2157"/>
<comment type="caution">
    <text evidence="2">The sequence shown here is derived from an EMBL/GenBank/DDBJ whole genome shotgun (WGS) entry which is preliminary data.</text>
</comment>
<dbReference type="Pfam" id="PF04307">
    <property type="entry name" value="YdjM"/>
    <property type="match status" value="1"/>
</dbReference>